<dbReference type="InterPro" id="IPR050300">
    <property type="entry name" value="GDXG_lipolytic_enzyme"/>
</dbReference>
<sequence>MRLSVTSIATLLLGTKMAAASQTTSYFYGSNALQSYDVYIPSTANDTTSSDKYWIVYLHGGFYRDFAQNSTTIKAAIASLEANSSDVLANQVAGIASLNYRLSALPGVQPNNTHASELQNARWPDHLDDAVAAIKDLGRRYPIDGKYVVGGHSVGAQISFFAALESLRDGSVPKPAAVFGVSGIYDYPRLHVSHPGYDYLVLNAMREDQLVEASPALVDAEKYAALNLEAFVIAHSRNDGLVPWDQPEAIQATLGGIPELASKTSLVELDGQHNEIWRGGVQLAKAFTETLARLKN</sequence>
<evidence type="ECO:0000313" key="4">
    <source>
        <dbReference type="Proteomes" id="UP000295083"/>
    </source>
</evidence>
<evidence type="ECO:0000256" key="2">
    <source>
        <dbReference type="SAM" id="SignalP"/>
    </source>
</evidence>
<dbReference type="SUPFAM" id="SSF53474">
    <property type="entry name" value="alpha/beta-Hydrolases"/>
    <property type="match status" value="1"/>
</dbReference>
<keyword evidence="2" id="KW-0732">Signal</keyword>
<name>A0A4R8QDJ3_9PEZI</name>
<reference evidence="3 4" key="1">
    <citation type="submission" date="2018-11" db="EMBL/GenBank/DDBJ databases">
        <title>Genome sequence and assembly of Colletotrichum spinosum.</title>
        <authorList>
            <person name="Gan P."/>
            <person name="Shirasu K."/>
        </authorList>
    </citation>
    <scope>NUCLEOTIDE SEQUENCE [LARGE SCALE GENOMIC DNA]</scope>
    <source>
        <strain evidence="3 4">CBS 515.97</strain>
    </source>
</reference>
<dbReference type="Proteomes" id="UP000295083">
    <property type="component" value="Unassembled WGS sequence"/>
</dbReference>
<dbReference type="InterPro" id="IPR029058">
    <property type="entry name" value="AB_hydrolase_fold"/>
</dbReference>
<dbReference type="PANTHER" id="PTHR48081">
    <property type="entry name" value="AB HYDROLASE SUPERFAMILY PROTEIN C4A8.06C"/>
    <property type="match status" value="1"/>
</dbReference>
<dbReference type="EMBL" id="QAPG01000066">
    <property type="protein sequence ID" value="TDZ33385.1"/>
    <property type="molecule type" value="Genomic_DNA"/>
</dbReference>
<dbReference type="PANTHER" id="PTHR48081:SF33">
    <property type="entry name" value="KYNURENINE FORMAMIDASE"/>
    <property type="match status" value="1"/>
</dbReference>
<dbReference type="AlphaFoldDB" id="A0A4R8QDJ3"/>
<dbReference type="Gene3D" id="3.40.50.1820">
    <property type="entry name" value="alpha/beta hydrolase"/>
    <property type="match status" value="1"/>
</dbReference>
<keyword evidence="1" id="KW-0378">Hydrolase</keyword>
<comment type="caution">
    <text evidence="3">The sequence shown here is derived from an EMBL/GenBank/DDBJ whole genome shotgun (WGS) entry which is preliminary data.</text>
</comment>
<feature type="chain" id="PRO_5020281411" evidence="2">
    <location>
        <begin position="21"/>
        <end position="296"/>
    </location>
</feature>
<evidence type="ECO:0000313" key="3">
    <source>
        <dbReference type="EMBL" id="TDZ33385.1"/>
    </source>
</evidence>
<accession>A0A4R8QDJ3</accession>
<gene>
    <name evidence="3" type="primary">BNA7-0</name>
    <name evidence="3" type="ORF">C8035_v010860</name>
</gene>
<keyword evidence="4" id="KW-1185">Reference proteome</keyword>
<evidence type="ECO:0000256" key="1">
    <source>
        <dbReference type="ARBA" id="ARBA00022801"/>
    </source>
</evidence>
<protein>
    <submittedName>
        <fullName evidence="3">Kynurenine formamidase</fullName>
    </submittedName>
</protein>
<dbReference type="GO" id="GO:0016787">
    <property type="term" value="F:hydrolase activity"/>
    <property type="evidence" value="ECO:0007669"/>
    <property type="project" value="UniProtKB-KW"/>
</dbReference>
<proteinExistence type="predicted"/>
<feature type="signal peptide" evidence="2">
    <location>
        <begin position="1"/>
        <end position="20"/>
    </location>
</feature>
<organism evidence="3 4">
    <name type="scientific">Colletotrichum spinosum</name>
    <dbReference type="NCBI Taxonomy" id="1347390"/>
    <lineage>
        <taxon>Eukaryota</taxon>
        <taxon>Fungi</taxon>
        <taxon>Dikarya</taxon>
        <taxon>Ascomycota</taxon>
        <taxon>Pezizomycotina</taxon>
        <taxon>Sordariomycetes</taxon>
        <taxon>Hypocreomycetidae</taxon>
        <taxon>Glomerellales</taxon>
        <taxon>Glomerellaceae</taxon>
        <taxon>Colletotrichum</taxon>
        <taxon>Colletotrichum orbiculare species complex</taxon>
    </lineage>
</organism>